<organism evidence="1 2">
    <name type="scientific">Thraustotheca clavata</name>
    <dbReference type="NCBI Taxonomy" id="74557"/>
    <lineage>
        <taxon>Eukaryota</taxon>
        <taxon>Sar</taxon>
        <taxon>Stramenopiles</taxon>
        <taxon>Oomycota</taxon>
        <taxon>Saprolegniomycetes</taxon>
        <taxon>Saprolegniales</taxon>
        <taxon>Achlyaceae</taxon>
        <taxon>Thraustotheca</taxon>
    </lineage>
</organism>
<comment type="caution">
    <text evidence="1">The sequence shown here is derived from an EMBL/GenBank/DDBJ whole genome shotgun (WGS) entry which is preliminary data.</text>
</comment>
<dbReference type="InterPro" id="IPR036691">
    <property type="entry name" value="Endo/exonu/phosph_ase_sf"/>
</dbReference>
<proteinExistence type="predicted"/>
<protein>
    <recommendedName>
        <fullName evidence="3">Endonuclease/exonuclease/phosphatase domain-containing protein</fullName>
    </recommendedName>
</protein>
<dbReference type="Proteomes" id="UP000243217">
    <property type="component" value="Unassembled WGS sequence"/>
</dbReference>
<gene>
    <name evidence="1" type="ORF">THRCLA_23222</name>
</gene>
<evidence type="ECO:0000313" key="1">
    <source>
        <dbReference type="EMBL" id="OQR82231.1"/>
    </source>
</evidence>
<keyword evidence="2" id="KW-1185">Reference proteome</keyword>
<dbReference type="OrthoDB" id="78439at2759"/>
<accession>A0A1V9Y919</accession>
<evidence type="ECO:0000313" key="2">
    <source>
        <dbReference type="Proteomes" id="UP000243217"/>
    </source>
</evidence>
<reference evidence="1 2" key="1">
    <citation type="journal article" date="2014" name="Genome Biol. Evol.">
        <title>The secreted proteins of Achlya hypogyna and Thraustotheca clavata identify the ancestral oomycete secretome and reveal gene acquisitions by horizontal gene transfer.</title>
        <authorList>
            <person name="Misner I."/>
            <person name="Blouin N."/>
            <person name="Leonard G."/>
            <person name="Richards T.A."/>
            <person name="Lane C.E."/>
        </authorList>
    </citation>
    <scope>NUCLEOTIDE SEQUENCE [LARGE SCALE GENOMIC DNA]</scope>
    <source>
        <strain evidence="1 2">ATCC 34112</strain>
    </source>
</reference>
<dbReference type="EMBL" id="JNBS01004822">
    <property type="protein sequence ID" value="OQR82231.1"/>
    <property type="molecule type" value="Genomic_DNA"/>
</dbReference>
<sequence>MVFHHTIPGFTSLQHEQHLDIPDHYMVVSATWGDTQIFYHNVYSPISNSERALFYSSLPRNFSANAKHVIFGDFNFPMDRLLDSSSATSNHHTARDDCFIWLQELNVVDPWRIHNPTARVYSSPKRNNRLDYILLDEHLCRDSYHNAEYFEPLDDTDHMWHKVIG</sequence>
<dbReference type="AlphaFoldDB" id="A0A1V9Y919"/>
<name>A0A1V9Y919_9STRA</name>
<dbReference type="Gene3D" id="3.60.10.10">
    <property type="entry name" value="Endonuclease/exonuclease/phosphatase"/>
    <property type="match status" value="1"/>
</dbReference>
<evidence type="ECO:0008006" key="3">
    <source>
        <dbReference type="Google" id="ProtNLM"/>
    </source>
</evidence>
<dbReference type="SUPFAM" id="SSF56219">
    <property type="entry name" value="DNase I-like"/>
    <property type="match status" value="1"/>
</dbReference>